<proteinExistence type="predicted"/>
<name>A0AC34PZA2_9BILA</name>
<sequence>MYVSLTTIVVTISMFLMSDQSTFVDQLKELKNERASFGEFKFDPESMKKMERHIGKVLNLFTNSTFMRNPNEEEMNAIRDFFHESQRQTDEAFAKYHKSLRQPSYLREDSSNVDGSYSGSAALFGGSSGWSWGGSRSRSRYSGRSRSWGGSRSSSRSRGRKG</sequence>
<evidence type="ECO:0000313" key="2">
    <source>
        <dbReference type="WBParaSite" id="JU765_v2.g11408.t1"/>
    </source>
</evidence>
<accession>A0AC34PZA2</accession>
<protein>
    <submittedName>
        <fullName evidence="2">Uncharacterized protein</fullName>
    </submittedName>
</protein>
<organism evidence="1 2">
    <name type="scientific">Panagrolaimus sp. JU765</name>
    <dbReference type="NCBI Taxonomy" id="591449"/>
    <lineage>
        <taxon>Eukaryota</taxon>
        <taxon>Metazoa</taxon>
        <taxon>Ecdysozoa</taxon>
        <taxon>Nematoda</taxon>
        <taxon>Chromadorea</taxon>
        <taxon>Rhabditida</taxon>
        <taxon>Tylenchina</taxon>
        <taxon>Panagrolaimomorpha</taxon>
        <taxon>Panagrolaimoidea</taxon>
        <taxon>Panagrolaimidae</taxon>
        <taxon>Panagrolaimus</taxon>
    </lineage>
</organism>
<dbReference type="WBParaSite" id="JU765_v2.g11408.t1">
    <property type="protein sequence ID" value="JU765_v2.g11408.t1"/>
    <property type="gene ID" value="JU765_v2.g11408"/>
</dbReference>
<reference evidence="2" key="1">
    <citation type="submission" date="2022-11" db="UniProtKB">
        <authorList>
            <consortium name="WormBaseParasite"/>
        </authorList>
    </citation>
    <scope>IDENTIFICATION</scope>
</reference>
<evidence type="ECO:0000313" key="1">
    <source>
        <dbReference type="Proteomes" id="UP000887576"/>
    </source>
</evidence>
<dbReference type="Proteomes" id="UP000887576">
    <property type="component" value="Unplaced"/>
</dbReference>